<evidence type="ECO:0008006" key="3">
    <source>
        <dbReference type="Google" id="ProtNLM"/>
    </source>
</evidence>
<accession>A0A9W6H9X4</accession>
<dbReference type="EMBL" id="BSEN01000006">
    <property type="protein sequence ID" value="GLJ76240.1"/>
    <property type="molecule type" value="Genomic_DNA"/>
</dbReference>
<organism evidence="1 2">
    <name type="scientific">Leifsonia poae</name>
    <dbReference type="NCBI Taxonomy" id="110933"/>
    <lineage>
        <taxon>Bacteria</taxon>
        <taxon>Bacillati</taxon>
        <taxon>Actinomycetota</taxon>
        <taxon>Actinomycetes</taxon>
        <taxon>Micrococcales</taxon>
        <taxon>Microbacteriaceae</taxon>
        <taxon>Leifsonia</taxon>
    </lineage>
</organism>
<dbReference type="Pfam" id="PF12686">
    <property type="entry name" value="DUF3800"/>
    <property type="match status" value="1"/>
</dbReference>
<dbReference type="AlphaFoldDB" id="A0A9W6H9X4"/>
<evidence type="ECO:0000313" key="1">
    <source>
        <dbReference type="EMBL" id="GLJ76240.1"/>
    </source>
</evidence>
<dbReference type="InterPro" id="IPR024524">
    <property type="entry name" value="DUF3800"/>
</dbReference>
<reference evidence="1" key="1">
    <citation type="journal article" date="2014" name="Int. J. Syst. Evol. Microbiol.">
        <title>Complete genome sequence of Corynebacterium casei LMG S-19264T (=DSM 44701T), isolated from a smear-ripened cheese.</title>
        <authorList>
            <consortium name="US DOE Joint Genome Institute (JGI-PGF)"/>
            <person name="Walter F."/>
            <person name="Albersmeier A."/>
            <person name="Kalinowski J."/>
            <person name="Ruckert C."/>
        </authorList>
    </citation>
    <scope>NUCLEOTIDE SEQUENCE</scope>
    <source>
        <strain evidence="1">VKM Ac-1401</strain>
    </source>
</reference>
<dbReference type="RefSeq" id="WP_271176899.1">
    <property type="nucleotide sequence ID" value="NZ_BAAAJO010000005.1"/>
</dbReference>
<proteinExistence type="predicted"/>
<keyword evidence="2" id="KW-1185">Reference proteome</keyword>
<reference evidence="1" key="2">
    <citation type="submission" date="2023-01" db="EMBL/GenBank/DDBJ databases">
        <authorList>
            <person name="Sun Q."/>
            <person name="Evtushenko L."/>
        </authorList>
    </citation>
    <scope>NUCLEOTIDE SEQUENCE</scope>
    <source>
        <strain evidence="1">VKM Ac-1401</strain>
    </source>
</reference>
<sequence length="252" mass="27735">MLLAYIDESGNTGDVSKGGSTSHYVLGCVLVDADKWSAGFDDLVEFRRRLRDRFQLPVRAEVKANYLIRSGGPFRALGLAPAERALIYGAHLDMLAGIDARAFAIVIDKERNSTVGTACFELAWTTLLQRLERTTHYEREGMMLIHDNGENDAVRRIVRKARRFMTAGSMTGNGSIRVDAKNFIDDPVPRASHESYFVQMADLVAYAGWRALVPPSSSVATVAPAETWQRLGSAVHTAVNRYSGGVPGVVFR</sequence>
<gene>
    <name evidence="1" type="ORF">GCM10017584_18140</name>
</gene>
<protein>
    <recommendedName>
        <fullName evidence="3">DUF3800 domain-containing protein</fullName>
    </recommendedName>
</protein>
<name>A0A9W6H9X4_9MICO</name>
<comment type="caution">
    <text evidence="1">The sequence shown here is derived from an EMBL/GenBank/DDBJ whole genome shotgun (WGS) entry which is preliminary data.</text>
</comment>
<dbReference type="Proteomes" id="UP001142372">
    <property type="component" value="Unassembled WGS sequence"/>
</dbReference>
<evidence type="ECO:0000313" key="2">
    <source>
        <dbReference type="Proteomes" id="UP001142372"/>
    </source>
</evidence>